<dbReference type="Proteomes" id="UP000590460">
    <property type="component" value="Unassembled WGS sequence"/>
</dbReference>
<proteinExistence type="predicted"/>
<organism evidence="4 5">
    <name type="scientific">Leuconostoc holzapfelii</name>
    <dbReference type="NCBI Taxonomy" id="434464"/>
    <lineage>
        <taxon>Bacteria</taxon>
        <taxon>Bacillati</taxon>
        <taxon>Bacillota</taxon>
        <taxon>Bacilli</taxon>
        <taxon>Lactobacillales</taxon>
        <taxon>Lactobacillaceae</taxon>
        <taxon>Leuconostoc</taxon>
    </lineage>
</organism>
<dbReference type="Pfam" id="PF26334">
    <property type="entry name" value="Gtf3_N"/>
    <property type="match status" value="1"/>
</dbReference>
<dbReference type="PIRSF" id="PIRSF007023">
    <property type="entry name" value="UDP-Galf_transf"/>
    <property type="match status" value="1"/>
</dbReference>
<evidence type="ECO:0000256" key="1">
    <source>
        <dbReference type="ARBA" id="ARBA00022679"/>
    </source>
</evidence>
<evidence type="ECO:0000259" key="2">
    <source>
        <dbReference type="Pfam" id="PF26334"/>
    </source>
</evidence>
<dbReference type="Gene3D" id="3.40.50.2000">
    <property type="entry name" value="Glycogen Phosphorylase B"/>
    <property type="match status" value="2"/>
</dbReference>
<dbReference type="InterPro" id="IPR058591">
    <property type="entry name" value="Gtf3_N"/>
</dbReference>
<protein>
    <submittedName>
        <fullName evidence="4">Sugar transferase</fullName>
    </submittedName>
</protein>
<dbReference type="AlphaFoldDB" id="A0A846ZHU2"/>
<reference evidence="4 5" key="1">
    <citation type="submission" date="2020-04" db="EMBL/GenBank/DDBJ databases">
        <title>MicrobeNet Type strains.</title>
        <authorList>
            <person name="Nicholson A.C."/>
        </authorList>
    </citation>
    <scope>NUCLEOTIDE SEQUENCE [LARGE SCALE GENOMIC DNA]</scope>
    <source>
        <strain evidence="4 5">CCUG 54536</strain>
    </source>
</reference>
<gene>
    <name evidence="4" type="ORF">HF966_08215</name>
</gene>
<evidence type="ECO:0000259" key="3">
    <source>
        <dbReference type="Pfam" id="PF26337"/>
    </source>
</evidence>
<keyword evidence="1 4" id="KW-0808">Transferase</keyword>
<dbReference type="EMBL" id="JAAXPO010000011">
    <property type="protein sequence ID" value="NKZ19155.1"/>
    <property type="molecule type" value="Genomic_DNA"/>
</dbReference>
<evidence type="ECO:0000313" key="5">
    <source>
        <dbReference type="Proteomes" id="UP000590460"/>
    </source>
</evidence>
<dbReference type="NCBIfam" id="NF007323">
    <property type="entry name" value="PRK09814.1-2"/>
    <property type="match status" value="1"/>
</dbReference>
<dbReference type="GO" id="GO:0016740">
    <property type="term" value="F:transferase activity"/>
    <property type="evidence" value="ECO:0007669"/>
    <property type="project" value="UniProtKB-KW"/>
</dbReference>
<feature type="domain" description="Glucosyltransferase 3-like N-terminal" evidence="2">
    <location>
        <begin position="2"/>
        <end position="148"/>
    </location>
</feature>
<feature type="domain" description="Glucosyltransferase 3-like C-terminal" evidence="3">
    <location>
        <begin position="166"/>
        <end position="323"/>
    </location>
</feature>
<dbReference type="Pfam" id="PF26337">
    <property type="entry name" value="Gtf3_C"/>
    <property type="match status" value="1"/>
</dbReference>
<dbReference type="InterPro" id="IPR058592">
    <property type="entry name" value="Gtf3_C"/>
</dbReference>
<dbReference type="RefSeq" id="WP_168677838.1">
    <property type="nucleotide sequence ID" value="NZ_BPKV01000016.1"/>
</dbReference>
<name>A0A846ZHU2_9LACO</name>
<evidence type="ECO:0000313" key="4">
    <source>
        <dbReference type="EMBL" id="NKZ19155.1"/>
    </source>
</evidence>
<sequence length="327" mass="36984">MTNFITQTIEPWMPPGALKAKADYAQIAQTAGWSLLPLYRYNDARFDEATLAAHITEWLTPITPNDLVVHQFPTYMSAQFEQHFVAALKSRQAHCALVIHDIEPLRLNKLAPWEFDVLNQYETIVVHSDAMAQRLREAGVTNNMISQPFFDYLGDPVSPASFSRQINFAGTFQKSPWLTTYTAVPITLFGAKPKKWQAVDFPENIVYQGNFDPDDILNQLHTGFGLIWDNDFDDKTYQSYTQYNAPHKASLYLRAGLPLIAWSQSAIGQLITTYDLGLVIDDLSELAAQIRYVTPAQYRTWQAHGAVIADNLRHGVYTKTTLDALAH</sequence>
<comment type="caution">
    <text evidence="4">The sequence shown here is derived from an EMBL/GenBank/DDBJ whole genome shotgun (WGS) entry which is preliminary data.</text>
</comment>
<accession>A0A846ZHU2</accession>